<dbReference type="PRINTS" id="PR00053">
    <property type="entry name" value="FORKHEAD"/>
</dbReference>
<dbReference type="InterPro" id="IPR036388">
    <property type="entry name" value="WH-like_DNA-bd_sf"/>
</dbReference>
<dbReference type="PROSITE" id="PS50039">
    <property type="entry name" value="FORK_HEAD_3"/>
    <property type="match status" value="1"/>
</dbReference>
<evidence type="ECO:0000256" key="1">
    <source>
        <dbReference type="ARBA" id="ARBA00023125"/>
    </source>
</evidence>
<keyword evidence="1 2" id="KW-0238">DNA-binding</keyword>
<gene>
    <name evidence="4" type="ORF">SEV965_LOCUS27585</name>
</gene>
<dbReference type="EMBL" id="CAJNOU010002499">
    <property type="protein sequence ID" value="CAF1326340.1"/>
    <property type="molecule type" value="Genomic_DNA"/>
</dbReference>
<dbReference type="Gene3D" id="1.10.10.10">
    <property type="entry name" value="Winged helix-like DNA-binding domain superfamily/Winged helix DNA-binding domain"/>
    <property type="match status" value="1"/>
</dbReference>
<evidence type="ECO:0000313" key="4">
    <source>
        <dbReference type="EMBL" id="CAF1326340.1"/>
    </source>
</evidence>
<dbReference type="GO" id="GO:0009653">
    <property type="term" value="P:anatomical structure morphogenesis"/>
    <property type="evidence" value="ECO:0007669"/>
    <property type="project" value="TreeGrafter"/>
</dbReference>
<dbReference type="PANTHER" id="PTHR11829">
    <property type="entry name" value="FORKHEAD BOX PROTEIN"/>
    <property type="match status" value="1"/>
</dbReference>
<evidence type="ECO:0000313" key="5">
    <source>
        <dbReference type="Proteomes" id="UP000663889"/>
    </source>
</evidence>
<dbReference type="GO" id="GO:0005634">
    <property type="term" value="C:nucleus"/>
    <property type="evidence" value="ECO:0007669"/>
    <property type="project" value="UniProtKB-SubCell"/>
</dbReference>
<comment type="caution">
    <text evidence="4">The sequence shown here is derived from an EMBL/GenBank/DDBJ whole genome shotgun (WGS) entry which is preliminary data.</text>
</comment>
<dbReference type="Proteomes" id="UP000663889">
    <property type="component" value="Unassembled WGS sequence"/>
</dbReference>
<feature type="DNA-binding region" description="Fork-head" evidence="2">
    <location>
        <begin position="12"/>
        <end position="84"/>
    </location>
</feature>
<reference evidence="4" key="1">
    <citation type="submission" date="2021-02" db="EMBL/GenBank/DDBJ databases">
        <authorList>
            <person name="Nowell W R."/>
        </authorList>
    </citation>
    <scope>NUCLEOTIDE SEQUENCE</scope>
</reference>
<dbReference type="SMART" id="SM00339">
    <property type="entry name" value="FH"/>
    <property type="match status" value="1"/>
</dbReference>
<dbReference type="InterPro" id="IPR011990">
    <property type="entry name" value="TPR-like_helical_dom_sf"/>
</dbReference>
<dbReference type="Pfam" id="PF00250">
    <property type="entry name" value="Forkhead"/>
    <property type="match status" value="1"/>
</dbReference>
<protein>
    <recommendedName>
        <fullName evidence="3">Fork-head domain-containing protein</fullName>
    </recommendedName>
</protein>
<evidence type="ECO:0000259" key="3">
    <source>
        <dbReference type="PROSITE" id="PS50039"/>
    </source>
</evidence>
<dbReference type="InterPro" id="IPR036390">
    <property type="entry name" value="WH_DNA-bd_sf"/>
</dbReference>
<sequence length="190" mass="22731">MGTVNSTEEMTKPLISYMELITLAIQNSPDQKCTLYGIYQYIMDHYPYYRKNQAEWQIFIRHNLALNERFFKVARDETRPEANPFSKQVSVIDTLGNLGEVQRIRYQYELSLAYELNCFLLREKDLPPVHQDIGESLFKTGKRYYHLHQHKLALDYYKRALIVYKQCLPSGHYTRWNIELEIQQTTYKCE</sequence>
<accession>A0A815FV24</accession>
<dbReference type="GO" id="GO:0000981">
    <property type="term" value="F:DNA-binding transcription factor activity, RNA polymerase II-specific"/>
    <property type="evidence" value="ECO:0007669"/>
    <property type="project" value="TreeGrafter"/>
</dbReference>
<dbReference type="SUPFAM" id="SSF48452">
    <property type="entry name" value="TPR-like"/>
    <property type="match status" value="1"/>
</dbReference>
<evidence type="ECO:0000256" key="2">
    <source>
        <dbReference type="PROSITE-ProRule" id="PRU00089"/>
    </source>
</evidence>
<proteinExistence type="predicted"/>
<dbReference type="GO" id="GO:0000978">
    <property type="term" value="F:RNA polymerase II cis-regulatory region sequence-specific DNA binding"/>
    <property type="evidence" value="ECO:0007669"/>
    <property type="project" value="TreeGrafter"/>
</dbReference>
<dbReference type="SUPFAM" id="SSF46785">
    <property type="entry name" value="Winged helix' DNA-binding domain"/>
    <property type="match status" value="1"/>
</dbReference>
<dbReference type="Gene3D" id="1.25.40.10">
    <property type="entry name" value="Tetratricopeptide repeat domain"/>
    <property type="match status" value="1"/>
</dbReference>
<comment type="subcellular location">
    <subcellularLocation>
        <location evidence="2">Nucleus</location>
    </subcellularLocation>
</comment>
<dbReference type="PANTHER" id="PTHR11829:SF388">
    <property type="entry name" value="FORK HEAD DOMAIN-CONTAINING PROTEIN L1-RELATED"/>
    <property type="match status" value="1"/>
</dbReference>
<name>A0A815FV24_9BILA</name>
<dbReference type="InterPro" id="IPR001766">
    <property type="entry name" value="Fork_head_dom"/>
</dbReference>
<dbReference type="AlphaFoldDB" id="A0A815FV24"/>
<keyword evidence="2" id="KW-0539">Nucleus</keyword>
<dbReference type="GO" id="GO:0030154">
    <property type="term" value="P:cell differentiation"/>
    <property type="evidence" value="ECO:0007669"/>
    <property type="project" value="TreeGrafter"/>
</dbReference>
<dbReference type="InterPro" id="IPR050211">
    <property type="entry name" value="FOX_domain-containing"/>
</dbReference>
<organism evidence="4 5">
    <name type="scientific">Rotaria sordida</name>
    <dbReference type="NCBI Taxonomy" id="392033"/>
    <lineage>
        <taxon>Eukaryota</taxon>
        <taxon>Metazoa</taxon>
        <taxon>Spiralia</taxon>
        <taxon>Gnathifera</taxon>
        <taxon>Rotifera</taxon>
        <taxon>Eurotatoria</taxon>
        <taxon>Bdelloidea</taxon>
        <taxon>Philodinida</taxon>
        <taxon>Philodinidae</taxon>
        <taxon>Rotaria</taxon>
    </lineage>
</organism>
<feature type="domain" description="Fork-head" evidence="3">
    <location>
        <begin position="12"/>
        <end position="84"/>
    </location>
</feature>